<proteinExistence type="predicted"/>
<protein>
    <submittedName>
        <fullName evidence="2">Unannotated protein</fullName>
    </submittedName>
</protein>
<feature type="compositionally biased region" description="Low complexity" evidence="1">
    <location>
        <begin position="31"/>
        <end position="44"/>
    </location>
</feature>
<gene>
    <name evidence="2" type="ORF">UFOPK3967_02834</name>
</gene>
<feature type="region of interest" description="Disordered" evidence="1">
    <location>
        <begin position="159"/>
        <end position="231"/>
    </location>
</feature>
<feature type="compositionally biased region" description="Low complexity" evidence="1">
    <location>
        <begin position="162"/>
        <end position="175"/>
    </location>
</feature>
<name>A0A6J7R1R8_9ZZZZ</name>
<feature type="compositionally biased region" description="Polar residues" evidence="1">
    <location>
        <begin position="214"/>
        <end position="231"/>
    </location>
</feature>
<evidence type="ECO:0000256" key="1">
    <source>
        <dbReference type="SAM" id="MobiDB-lite"/>
    </source>
</evidence>
<feature type="region of interest" description="Disordered" evidence="1">
    <location>
        <begin position="1"/>
        <end position="45"/>
    </location>
</feature>
<dbReference type="EMBL" id="CAFBOS010000251">
    <property type="protein sequence ID" value="CAB5022183.1"/>
    <property type="molecule type" value="Genomic_DNA"/>
</dbReference>
<reference evidence="2" key="1">
    <citation type="submission" date="2020-05" db="EMBL/GenBank/DDBJ databases">
        <authorList>
            <person name="Chiriac C."/>
            <person name="Salcher M."/>
            <person name="Ghai R."/>
            <person name="Kavagutti S V."/>
        </authorList>
    </citation>
    <scope>NUCLEOTIDE SEQUENCE</scope>
</reference>
<feature type="compositionally biased region" description="Basic and acidic residues" evidence="1">
    <location>
        <begin position="12"/>
        <end position="23"/>
    </location>
</feature>
<evidence type="ECO:0000313" key="2">
    <source>
        <dbReference type="EMBL" id="CAB5022183.1"/>
    </source>
</evidence>
<organism evidence="2">
    <name type="scientific">freshwater metagenome</name>
    <dbReference type="NCBI Taxonomy" id="449393"/>
    <lineage>
        <taxon>unclassified sequences</taxon>
        <taxon>metagenomes</taxon>
        <taxon>ecological metagenomes</taxon>
    </lineage>
</organism>
<sequence>MPSRSSQKLRSARREPKKLSSDRRPHRRSINARSRNASSFNNSIPPLPPQVRMCEFAKLVTVIVERSPVGLPRNSGPSVSHESSMVTSPWASAMARMASQSGVLPMRLGMRSAFVRGVIISSMRDTSTQNVSSSASTSTGVSPARTMGAMSVENVSPQVTISSSGAKSSSSIARYSADEPELTMTPRDLPNSAATWRSMAMTRRPGHRPWGPDRNTSTTASISRSSWTLLE</sequence>
<accession>A0A6J7R1R8</accession>
<dbReference type="AlphaFoldDB" id="A0A6J7R1R8"/>